<comment type="pathway">
    <text evidence="1">Cofactor biosynthesis; NAD(+) biosynthesis.</text>
</comment>
<dbReference type="InterPro" id="IPR022310">
    <property type="entry name" value="NAD/GMP_synthase"/>
</dbReference>
<protein>
    <recommendedName>
        <fullName evidence="6">NAD/GMP synthase domain-containing protein</fullName>
    </recommendedName>
</protein>
<keyword evidence="5" id="KW-0520">NAD</keyword>
<dbReference type="EMBL" id="CP157947">
    <property type="protein sequence ID" value="XBS71934.1"/>
    <property type="molecule type" value="Genomic_DNA"/>
</dbReference>
<evidence type="ECO:0000256" key="5">
    <source>
        <dbReference type="ARBA" id="ARBA00023027"/>
    </source>
</evidence>
<dbReference type="GO" id="GO:0005524">
    <property type="term" value="F:ATP binding"/>
    <property type="evidence" value="ECO:0007669"/>
    <property type="project" value="UniProtKB-KW"/>
</dbReference>
<dbReference type="InterPro" id="IPR014729">
    <property type="entry name" value="Rossmann-like_a/b/a_fold"/>
</dbReference>
<dbReference type="AlphaFoldDB" id="A0AAU7QFJ8"/>
<keyword evidence="2" id="KW-0436">Ligase</keyword>
<dbReference type="CDD" id="cd00553">
    <property type="entry name" value="NAD_synthase"/>
    <property type="match status" value="1"/>
</dbReference>
<evidence type="ECO:0000259" key="6">
    <source>
        <dbReference type="Pfam" id="PF02540"/>
    </source>
</evidence>
<dbReference type="GO" id="GO:0009435">
    <property type="term" value="P:NAD+ biosynthetic process"/>
    <property type="evidence" value="ECO:0007669"/>
    <property type="project" value="InterPro"/>
</dbReference>
<evidence type="ECO:0000256" key="4">
    <source>
        <dbReference type="ARBA" id="ARBA00022840"/>
    </source>
</evidence>
<dbReference type="Pfam" id="PF02540">
    <property type="entry name" value="NAD_synthase"/>
    <property type="match status" value="1"/>
</dbReference>
<dbReference type="InterPro" id="IPR003694">
    <property type="entry name" value="NAD_synthase"/>
</dbReference>
<evidence type="ECO:0000256" key="3">
    <source>
        <dbReference type="ARBA" id="ARBA00022741"/>
    </source>
</evidence>
<feature type="domain" description="NAD/GMP synthase" evidence="6">
    <location>
        <begin position="63"/>
        <end position="154"/>
    </location>
</feature>
<sequence>MGTFDDNRRTHEARVGSFRRIAFTLAPRKEDFGLARTVERFPFVPADKDRLAQDCYEAYNIQVAALAQRATATGIKRLVIGVSGGLDSTQALIVAAKAADRMHLPRENIIACTLPGFGTSDETWQNALSLIASLGASHREIDIRPAALRMLEDIGHPYAQGEKGLRRHF</sequence>
<dbReference type="GO" id="GO:0005737">
    <property type="term" value="C:cytoplasm"/>
    <property type="evidence" value="ECO:0007669"/>
    <property type="project" value="InterPro"/>
</dbReference>
<gene>
    <name evidence="7" type="ORF">ABK905_17565</name>
</gene>
<keyword evidence="3" id="KW-0547">Nucleotide-binding</keyword>
<evidence type="ECO:0000256" key="2">
    <source>
        <dbReference type="ARBA" id="ARBA00022598"/>
    </source>
</evidence>
<organism evidence="7">
    <name type="scientific">Acerihabitans sp. KWT182</name>
    <dbReference type="NCBI Taxonomy" id="3157919"/>
    <lineage>
        <taxon>Bacteria</taxon>
        <taxon>Pseudomonadati</taxon>
        <taxon>Pseudomonadota</taxon>
        <taxon>Gammaproteobacteria</taxon>
        <taxon>Enterobacterales</taxon>
        <taxon>Pectobacteriaceae</taxon>
        <taxon>Acerihabitans</taxon>
    </lineage>
</organism>
<dbReference type="GO" id="GO:0004359">
    <property type="term" value="F:glutaminase activity"/>
    <property type="evidence" value="ECO:0007669"/>
    <property type="project" value="InterPro"/>
</dbReference>
<dbReference type="Gene3D" id="3.40.50.620">
    <property type="entry name" value="HUPs"/>
    <property type="match status" value="1"/>
</dbReference>
<keyword evidence="4" id="KW-0067">ATP-binding</keyword>
<name>A0AAU7QFJ8_9GAMM</name>
<dbReference type="SUPFAM" id="SSF52402">
    <property type="entry name" value="Adenine nucleotide alpha hydrolases-like"/>
    <property type="match status" value="1"/>
</dbReference>
<evidence type="ECO:0000256" key="1">
    <source>
        <dbReference type="ARBA" id="ARBA00004790"/>
    </source>
</evidence>
<evidence type="ECO:0000313" key="7">
    <source>
        <dbReference type="EMBL" id="XBS71934.1"/>
    </source>
</evidence>
<proteinExistence type="predicted"/>
<reference evidence="7" key="1">
    <citation type="submission" date="2024-06" db="EMBL/GenBank/DDBJ databases">
        <authorList>
            <person name="Coelho C."/>
            <person name="Bento M."/>
            <person name="Garcia E."/>
            <person name="Camelo A."/>
            <person name="Brandao I."/>
            <person name="Espirito Santo C."/>
            <person name="Trovao J."/>
            <person name="Verissimo A."/>
            <person name="Costa J."/>
            <person name="Tiago I."/>
        </authorList>
    </citation>
    <scope>NUCLEOTIDE SEQUENCE</scope>
    <source>
        <strain evidence="7">KWT182</strain>
    </source>
</reference>
<accession>A0AAU7QFJ8</accession>
<dbReference type="GO" id="GO:0003952">
    <property type="term" value="F:NAD+ synthase (glutamine-hydrolyzing) activity"/>
    <property type="evidence" value="ECO:0007669"/>
    <property type="project" value="InterPro"/>
</dbReference>